<dbReference type="InterPro" id="IPR043168">
    <property type="entry name" value="DegV_C"/>
</dbReference>
<dbReference type="SUPFAM" id="SSF82549">
    <property type="entry name" value="DAK1/DegV-like"/>
    <property type="match status" value="1"/>
</dbReference>
<organism evidence="3 4">
    <name type="scientific">Lactobacillus amylolyticus DSM 11664</name>
    <dbReference type="NCBI Taxonomy" id="585524"/>
    <lineage>
        <taxon>Bacteria</taxon>
        <taxon>Bacillati</taxon>
        <taxon>Bacillota</taxon>
        <taxon>Bacilli</taxon>
        <taxon>Lactobacillales</taxon>
        <taxon>Lactobacillaceae</taxon>
        <taxon>Lactobacillus</taxon>
    </lineage>
</organism>
<dbReference type="AlphaFoldDB" id="D4YUQ5"/>
<dbReference type="OrthoDB" id="2138472at2"/>
<reference evidence="3 4" key="1">
    <citation type="submission" date="2010-04" db="EMBL/GenBank/DDBJ databases">
        <authorList>
            <person name="Muzny D."/>
            <person name="Qin X."/>
            <person name="Deng J."/>
            <person name="Jiang H."/>
            <person name="Liu Y."/>
            <person name="Qu J."/>
            <person name="Song X.-Z."/>
            <person name="Zhang L."/>
            <person name="Thornton R."/>
            <person name="Coyle M."/>
            <person name="Francisco L."/>
            <person name="Jackson L."/>
            <person name="Javaid M."/>
            <person name="Korchina V."/>
            <person name="Kovar C."/>
            <person name="Mata R."/>
            <person name="Mathew T."/>
            <person name="Ngo R."/>
            <person name="Nguyen L."/>
            <person name="Nguyen N."/>
            <person name="Okwuonu G."/>
            <person name="Ongeri F."/>
            <person name="Pham C."/>
            <person name="Simmons D."/>
            <person name="Wilczek-Boney K."/>
            <person name="Hale W."/>
            <person name="Jakkamsetti A."/>
            <person name="Pham P."/>
            <person name="Ruth R."/>
            <person name="San Lucas F."/>
            <person name="Warren J."/>
            <person name="Zhang J."/>
            <person name="Zhao Z."/>
            <person name="Zhou C."/>
            <person name="Zhu D."/>
            <person name="Lee S."/>
            <person name="Bess C."/>
            <person name="Blankenburg K."/>
            <person name="Forbes L."/>
            <person name="Fu Q."/>
            <person name="Gubbala S."/>
            <person name="Hirani K."/>
            <person name="Jayaseelan J.C."/>
            <person name="Lara F."/>
            <person name="Munidasa M."/>
            <person name="Palculict T."/>
            <person name="Patil S."/>
            <person name="Pu L.-L."/>
            <person name="Saada N."/>
            <person name="Tang L."/>
            <person name="Weissenberger G."/>
            <person name="Zhu Y."/>
            <person name="Hemphill L."/>
            <person name="Shang Y."/>
            <person name="Youmans B."/>
            <person name="Ayvaz T."/>
            <person name="Ross M."/>
            <person name="Santibanez J."/>
            <person name="Aqrawi P."/>
            <person name="Gross S."/>
            <person name="Joshi V."/>
            <person name="Fowler G."/>
            <person name="Nazareth L."/>
            <person name="Reid J."/>
            <person name="Worley K."/>
            <person name="Petrosino J."/>
            <person name="Highlander S."/>
            <person name="Gibbs R."/>
        </authorList>
    </citation>
    <scope>NUCLEOTIDE SEQUENCE [LARGE SCALE GENOMIC DNA]</scope>
    <source>
        <strain evidence="3 4">DSM 11664</strain>
    </source>
</reference>
<keyword evidence="4" id="KW-1185">Reference proteome</keyword>
<gene>
    <name evidence="3" type="ORF">HMPREF0493_1266</name>
</gene>
<dbReference type="NCBIfam" id="TIGR00762">
    <property type="entry name" value="DegV"/>
    <property type="match status" value="1"/>
</dbReference>
<accession>D4YUQ5</accession>
<proteinExistence type="predicted"/>
<keyword evidence="2" id="KW-0446">Lipid-binding</keyword>
<dbReference type="Pfam" id="PF02645">
    <property type="entry name" value="DegV"/>
    <property type="match status" value="1"/>
</dbReference>
<name>D4YUQ5_9LACO</name>
<dbReference type="InterPro" id="IPR003797">
    <property type="entry name" value="DegV"/>
</dbReference>
<evidence type="ECO:0000256" key="1">
    <source>
        <dbReference type="ARBA" id="ARBA00003238"/>
    </source>
</evidence>
<dbReference type="InterPro" id="IPR050270">
    <property type="entry name" value="DegV_domain_contain"/>
</dbReference>
<dbReference type="STRING" id="83683.B1745_03085"/>
<dbReference type="GO" id="GO:0008289">
    <property type="term" value="F:lipid binding"/>
    <property type="evidence" value="ECO:0007669"/>
    <property type="project" value="UniProtKB-KW"/>
</dbReference>
<dbReference type="Proteomes" id="UP000004069">
    <property type="component" value="Unassembled WGS sequence"/>
</dbReference>
<dbReference type="PANTHER" id="PTHR33434:SF2">
    <property type="entry name" value="FATTY ACID-BINDING PROTEIN TM_1468"/>
    <property type="match status" value="1"/>
</dbReference>
<dbReference type="EMBL" id="ADNY01000051">
    <property type="protein sequence ID" value="EFG55080.1"/>
    <property type="molecule type" value="Genomic_DNA"/>
</dbReference>
<evidence type="ECO:0000256" key="2">
    <source>
        <dbReference type="ARBA" id="ARBA00023121"/>
    </source>
</evidence>
<dbReference type="PATRIC" id="fig|585524.9.peg.197"/>
<dbReference type="Gene3D" id="2.20.28.50">
    <property type="entry name" value="degv family protein"/>
    <property type="match status" value="1"/>
</dbReference>
<dbReference type="RefSeq" id="WP_006352417.1">
    <property type="nucleotide sequence ID" value="NZ_ADNY01000051.1"/>
</dbReference>
<comment type="function">
    <text evidence="1">May bind long-chain fatty acids, such as palmitate, and may play a role in lipid transport or fatty acid metabolism.</text>
</comment>
<evidence type="ECO:0000313" key="3">
    <source>
        <dbReference type="EMBL" id="EFG55080.1"/>
    </source>
</evidence>
<comment type="caution">
    <text evidence="3">The sequence shown here is derived from an EMBL/GenBank/DDBJ whole genome shotgun (WGS) entry which is preliminary data.</text>
</comment>
<sequence>MSEIRLIIDSSSNDLTDSKRNLIVVPLTISFGGKDYLDNEGLDMQDYLQKMDENNVAGKTSCPSIKEWLEALEGSEKAIIVTMTSQLSGTYSSALQAKDIYLEKNPKSEIIVVDTRSAGPEMEIVLQGIEKILKNNVRWVDVDAAIAKMRTQTHLLFALQSLHNLSLNGRVSPALAKVAKMLHIKLIGAASKEGKLEPLAKLRGMKRVNLEMVKEMKKLNYQGGQVIIDYCQNEDEAEKLKDKILAAFPDADITLRPMHGLCSFYAEKRGLMVGFNEK</sequence>
<dbReference type="PANTHER" id="PTHR33434">
    <property type="entry name" value="DEGV DOMAIN-CONTAINING PROTEIN DR_1986-RELATED"/>
    <property type="match status" value="1"/>
</dbReference>
<protein>
    <submittedName>
        <fullName evidence="3">EDD domain protein, DegV family</fullName>
    </submittedName>
</protein>
<dbReference type="PROSITE" id="PS51482">
    <property type="entry name" value="DEGV"/>
    <property type="match status" value="1"/>
</dbReference>
<dbReference type="Gene3D" id="3.40.50.10440">
    <property type="entry name" value="Dihydroxyacetone kinase, domain 1"/>
    <property type="match status" value="1"/>
</dbReference>
<dbReference type="Gene3D" id="3.30.1180.10">
    <property type="match status" value="1"/>
</dbReference>
<dbReference type="eggNOG" id="COG1307">
    <property type="taxonomic scope" value="Bacteria"/>
</dbReference>
<evidence type="ECO:0000313" key="4">
    <source>
        <dbReference type="Proteomes" id="UP000004069"/>
    </source>
</evidence>